<feature type="region of interest" description="Disordered" evidence="1">
    <location>
        <begin position="37"/>
        <end position="69"/>
    </location>
</feature>
<proteinExistence type="predicted"/>
<name>A0A0F9HKF6_9ZZZZ</name>
<evidence type="ECO:0000256" key="1">
    <source>
        <dbReference type="SAM" id="MobiDB-lite"/>
    </source>
</evidence>
<sequence>MVYSGTTAASFTQASQDILHLGDLTISSERVRRACGRVGGDRVNEQQRRQEAFQSKPLPEQSYGKPADVEPPEIACVMCDGGRYQLLDRSVSSPGRRSARKGEHWKESRIGLLVSMSGEQHESDPQPSLPPELRYDAMADKLSEIGKTGAKLDLPEETAAAEETSTTVSDGLVGATLEHRGVVASRQSWEAFGPLLASQAWYRGFAAATRKVFVSDGSATIEKLQQTHFSHYTSVLDILHALSYGLAAARAISADEASAQQQYDSWAAKIWEGRVDEVVDELTVYGRKFGEPPPDVCSDDPREVIRRSRVYYDNHACRMDYPSYRRAGFPLTSSLMESMVKQVSRRVKGTEKYWSSSGGESILRLCGEYLSDNEPMRDYWDQRSHHAPGVRAYRHAGQPVYN</sequence>
<gene>
    <name evidence="2" type="ORF">LCGC14_2052940</name>
</gene>
<organism evidence="2">
    <name type="scientific">marine sediment metagenome</name>
    <dbReference type="NCBI Taxonomy" id="412755"/>
    <lineage>
        <taxon>unclassified sequences</taxon>
        <taxon>metagenomes</taxon>
        <taxon>ecological metagenomes</taxon>
    </lineage>
</organism>
<dbReference type="EMBL" id="LAZR01024295">
    <property type="protein sequence ID" value="KKL75632.1"/>
    <property type="molecule type" value="Genomic_DNA"/>
</dbReference>
<comment type="caution">
    <text evidence="2">The sequence shown here is derived from an EMBL/GenBank/DDBJ whole genome shotgun (WGS) entry which is preliminary data.</text>
</comment>
<accession>A0A0F9HKF6</accession>
<evidence type="ECO:0000313" key="2">
    <source>
        <dbReference type="EMBL" id="KKL75632.1"/>
    </source>
</evidence>
<dbReference type="AlphaFoldDB" id="A0A0F9HKF6"/>
<protein>
    <submittedName>
        <fullName evidence="2">Uncharacterized protein</fullName>
    </submittedName>
</protein>
<feature type="compositionally biased region" description="Basic and acidic residues" evidence="1">
    <location>
        <begin position="39"/>
        <end position="51"/>
    </location>
</feature>
<reference evidence="2" key="1">
    <citation type="journal article" date="2015" name="Nature">
        <title>Complex archaea that bridge the gap between prokaryotes and eukaryotes.</title>
        <authorList>
            <person name="Spang A."/>
            <person name="Saw J.H."/>
            <person name="Jorgensen S.L."/>
            <person name="Zaremba-Niedzwiedzka K."/>
            <person name="Martijn J."/>
            <person name="Lind A.E."/>
            <person name="van Eijk R."/>
            <person name="Schleper C."/>
            <person name="Guy L."/>
            <person name="Ettema T.J."/>
        </authorList>
    </citation>
    <scope>NUCLEOTIDE SEQUENCE</scope>
</reference>